<dbReference type="InterPro" id="IPR005119">
    <property type="entry name" value="LysR_subst-bd"/>
</dbReference>
<evidence type="ECO:0000256" key="1">
    <source>
        <dbReference type="ARBA" id="ARBA00009437"/>
    </source>
</evidence>
<dbReference type="SUPFAM" id="SSF53850">
    <property type="entry name" value="Periplasmic binding protein-like II"/>
    <property type="match status" value="1"/>
</dbReference>
<evidence type="ECO:0000256" key="3">
    <source>
        <dbReference type="ARBA" id="ARBA00023125"/>
    </source>
</evidence>
<keyword evidence="7" id="KW-1185">Reference proteome</keyword>
<evidence type="ECO:0000256" key="4">
    <source>
        <dbReference type="ARBA" id="ARBA00023163"/>
    </source>
</evidence>
<dbReference type="CDD" id="cd05466">
    <property type="entry name" value="PBP2_LTTR_substrate"/>
    <property type="match status" value="1"/>
</dbReference>
<accession>A0ABS9WH43</accession>
<dbReference type="PROSITE" id="PS50931">
    <property type="entry name" value="HTH_LYSR"/>
    <property type="match status" value="1"/>
</dbReference>
<evidence type="ECO:0000256" key="2">
    <source>
        <dbReference type="ARBA" id="ARBA00023015"/>
    </source>
</evidence>
<comment type="caution">
    <text evidence="6">The sequence shown here is derived from an EMBL/GenBank/DDBJ whole genome shotgun (WGS) entry which is preliminary data.</text>
</comment>
<dbReference type="SUPFAM" id="SSF46785">
    <property type="entry name" value="Winged helix' DNA-binding domain"/>
    <property type="match status" value="1"/>
</dbReference>
<comment type="similarity">
    <text evidence="1">Belongs to the LysR transcriptional regulatory family.</text>
</comment>
<evidence type="ECO:0000259" key="5">
    <source>
        <dbReference type="PROSITE" id="PS50931"/>
    </source>
</evidence>
<dbReference type="InterPro" id="IPR036388">
    <property type="entry name" value="WH-like_DNA-bd_sf"/>
</dbReference>
<dbReference type="Gene3D" id="3.40.190.10">
    <property type="entry name" value="Periplasmic binding protein-like II"/>
    <property type="match status" value="2"/>
</dbReference>
<dbReference type="Gene3D" id="1.10.10.10">
    <property type="entry name" value="Winged helix-like DNA-binding domain superfamily/Winged helix DNA-binding domain"/>
    <property type="match status" value="1"/>
</dbReference>
<dbReference type="RefSeq" id="WP_242165146.1">
    <property type="nucleotide sequence ID" value="NZ_JAJMLW010000002.1"/>
</dbReference>
<gene>
    <name evidence="6" type="ORF">LPT13_07455</name>
</gene>
<dbReference type="PANTHER" id="PTHR30346:SF28">
    <property type="entry name" value="HTH-TYPE TRANSCRIPTIONAL REGULATOR CYNR"/>
    <property type="match status" value="1"/>
</dbReference>
<keyword evidence="4" id="KW-0804">Transcription</keyword>
<dbReference type="InterPro" id="IPR036390">
    <property type="entry name" value="WH_DNA-bd_sf"/>
</dbReference>
<organism evidence="6 7">
    <name type="scientific">Adlercreutzia faecimuris</name>
    <dbReference type="NCBI Taxonomy" id="2897341"/>
    <lineage>
        <taxon>Bacteria</taxon>
        <taxon>Bacillati</taxon>
        <taxon>Actinomycetota</taxon>
        <taxon>Coriobacteriia</taxon>
        <taxon>Eggerthellales</taxon>
        <taxon>Eggerthellaceae</taxon>
        <taxon>Adlercreutzia</taxon>
    </lineage>
</organism>
<sequence>MKIEHLREFTTCAREGNVTAAARRLYLSQPALSKHLAALEREVGLTLLDRTTHAVTPTAAGAVALELFERVVDDYDRAMAALDLMRDGYDRQVRLGFLLHSLGNELYQATRAIAASQPGCRASVRFGDADELVAGLAAGTYDACLLLGVAYPCEGLAFRPVGRVPLLALVEEGDPLCELGAVGGEALRGRALVLPRDEMGFATTVEALLAERLGVAGPVTWAPQRSTELFAVRESGGVAVISAVSRKRLPAGARTLPFADAGLALDIGWLHRVPADGAERDALTAFLDDAARILADHGAL</sequence>
<evidence type="ECO:0000313" key="7">
    <source>
        <dbReference type="Proteomes" id="UP001430755"/>
    </source>
</evidence>
<dbReference type="Pfam" id="PF00126">
    <property type="entry name" value="HTH_1"/>
    <property type="match status" value="1"/>
</dbReference>
<dbReference type="PRINTS" id="PR00039">
    <property type="entry name" value="HTHLYSR"/>
</dbReference>
<dbReference type="Proteomes" id="UP001430755">
    <property type="component" value="Unassembled WGS sequence"/>
</dbReference>
<dbReference type="InterPro" id="IPR000847">
    <property type="entry name" value="LysR_HTH_N"/>
</dbReference>
<dbReference type="PANTHER" id="PTHR30346">
    <property type="entry name" value="TRANSCRIPTIONAL DUAL REGULATOR HCAR-RELATED"/>
    <property type="match status" value="1"/>
</dbReference>
<protein>
    <submittedName>
        <fullName evidence="6">LysR family transcriptional regulator</fullName>
    </submittedName>
</protein>
<feature type="domain" description="HTH lysR-type" evidence="5">
    <location>
        <begin position="1"/>
        <end position="58"/>
    </location>
</feature>
<proteinExistence type="inferred from homology"/>
<reference evidence="6" key="1">
    <citation type="submission" date="2021-11" db="EMBL/GenBank/DDBJ databases">
        <title>A Novel Adlercreutzia Species, isolated from a Allomyrina dichotoma larva feces.</title>
        <authorList>
            <person name="Suh M.K."/>
        </authorList>
    </citation>
    <scope>NUCLEOTIDE SEQUENCE</scope>
    <source>
        <strain evidence="6">JBNU-10</strain>
    </source>
</reference>
<dbReference type="Pfam" id="PF03466">
    <property type="entry name" value="LysR_substrate"/>
    <property type="match status" value="1"/>
</dbReference>
<keyword evidence="3" id="KW-0238">DNA-binding</keyword>
<name>A0ABS9WH43_9ACTN</name>
<evidence type="ECO:0000313" key="6">
    <source>
        <dbReference type="EMBL" id="MCI2242186.1"/>
    </source>
</evidence>
<dbReference type="EMBL" id="JAJMLW010000002">
    <property type="protein sequence ID" value="MCI2242186.1"/>
    <property type="molecule type" value="Genomic_DNA"/>
</dbReference>
<keyword evidence="2" id="KW-0805">Transcription regulation</keyword>